<dbReference type="PRINTS" id="PR00162">
    <property type="entry name" value="RIESKE"/>
</dbReference>
<dbReference type="Gene3D" id="2.102.10.10">
    <property type="entry name" value="Rieske [2Fe-2S] iron-sulphur domain"/>
    <property type="match status" value="1"/>
</dbReference>
<comment type="catalytic activity">
    <reaction evidence="11">
        <text>a quinol + 2 Fe(III)-[cytochrome c](out) = a quinone + 2 Fe(II)-[cytochrome c](out) + 2 H(+)(out)</text>
        <dbReference type="Rhea" id="RHEA:11484"/>
        <dbReference type="Rhea" id="RHEA-COMP:10350"/>
        <dbReference type="Rhea" id="RHEA-COMP:14399"/>
        <dbReference type="ChEBI" id="CHEBI:15378"/>
        <dbReference type="ChEBI" id="CHEBI:24646"/>
        <dbReference type="ChEBI" id="CHEBI:29033"/>
        <dbReference type="ChEBI" id="CHEBI:29034"/>
        <dbReference type="ChEBI" id="CHEBI:132124"/>
        <dbReference type="EC" id="7.1.1.8"/>
    </reaction>
</comment>
<dbReference type="EC" id="7.1.1.8" evidence="11"/>
<evidence type="ECO:0000256" key="5">
    <source>
        <dbReference type="ARBA" id="ARBA00022723"/>
    </source>
</evidence>
<keyword evidence="12" id="KW-0679">Respiratory chain</keyword>
<keyword evidence="4" id="KW-0001">2Fe-2S</keyword>
<comment type="subcellular location">
    <subcellularLocation>
        <location evidence="1">Membrane</location>
        <topology evidence="1">Single-pass membrane protein</topology>
    </subcellularLocation>
    <subcellularLocation>
        <location evidence="12">Mitochondrion inner membrane</location>
    </subcellularLocation>
</comment>
<dbReference type="OrthoDB" id="1637982at2759"/>
<dbReference type="PANTHER" id="PTHR10134">
    <property type="entry name" value="CYTOCHROME B-C1 COMPLEX SUBUNIT RIESKE, MITOCHONDRIAL"/>
    <property type="match status" value="1"/>
</dbReference>
<evidence type="ECO:0000256" key="3">
    <source>
        <dbReference type="ARBA" id="ARBA00022692"/>
    </source>
</evidence>
<evidence type="ECO:0000256" key="11">
    <source>
        <dbReference type="RuleBase" id="RU004494"/>
    </source>
</evidence>
<evidence type="ECO:0000259" key="13">
    <source>
        <dbReference type="PROSITE" id="PS51296"/>
    </source>
</evidence>
<evidence type="ECO:0000256" key="4">
    <source>
        <dbReference type="ARBA" id="ARBA00022714"/>
    </source>
</evidence>
<comment type="miscellaneous">
    <text evidence="11">The Rieske protein is a high potential 2Fe-2S protein.</text>
</comment>
<feature type="domain" description="Rieske" evidence="13">
    <location>
        <begin position="158"/>
        <end position="251"/>
    </location>
</feature>
<keyword evidence="7" id="KW-0408">Iron</keyword>
<dbReference type="GO" id="GO:0051537">
    <property type="term" value="F:2 iron, 2 sulfur cluster binding"/>
    <property type="evidence" value="ECO:0007669"/>
    <property type="project" value="UniProtKB-KW"/>
</dbReference>
<dbReference type="FunFam" id="2.102.10.10:FF:000001">
    <property type="entry name" value="Cytochrome b-c1 complex subunit Rieske, mitochondrial"/>
    <property type="match status" value="1"/>
</dbReference>
<dbReference type="InterPro" id="IPR005805">
    <property type="entry name" value="Rieske_Fe-S_prot_C"/>
</dbReference>
<dbReference type="InterPro" id="IPR036922">
    <property type="entry name" value="Rieske_2Fe-2S_sf"/>
</dbReference>
<dbReference type="InterPro" id="IPR004192">
    <property type="entry name" value="Rieske_TM"/>
</dbReference>
<keyword evidence="9" id="KW-0472">Membrane</keyword>
<comment type="similarity">
    <text evidence="2">Belongs to the Rieske iron-sulfur protein family.</text>
</comment>
<evidence type="ECO:0000313" key="15">
    <source>
        <dbReference type="RefSeq" id="XP_003492532.2"/>
    </source>
</evidence>
<dbReference type="Gene3D" id="1.20.5.270">
    <property type="entry name" value="Ubiquinol cytochrome reductase, transmembrane domain"/>
    <property type="match status" value="1"/>
</dbReference>
<keyword evidence="6" id="KW-1133">Transmembrane helix</keyword>
<dbReference type="Pfam" id="PF02921">
    <property type="entry name" value="UCR_TM"/>
    <property type="match status" value="1"/>
</dbReference>
<dbReference type="InterPro" id="IPR037008">
    <property type="entry name" value="bc1_Rieske_TM_sf"/>
</dbReference>
<reference evidence="15" key="1">
    <citation type="submission" date="2025-08" db="UniProtKB">
        <authorList>
            <consortium name="RefSeq"/>
        </authorList>
    </citation>
    <scope>IDENTIFICATION</scope>
</reference>
<keyword evidence="3" id="KW-0812">Transmembrane</keyword>
<dbReference type="GO" id="GO:0005743">
    <property type="term" value="C:mitochondrial inner membrane"/>
    <property type="evidence" value="ECO:0007669"/>
    <property type="project" value="UniProtKB-SubCell"/>
</dbReference>
<evidence type="ECO:0000256" key="12">
    <source>
        <dbReference type="RuleBase" id="RU004495"/>
    </source>
</evidence>
<dbReference type="InterPro" id="IPR014349">
    <property type="entry name" value="Rieske_Fe-S_prot"/>
</dbReference>
<keyword evidence="10" id="KW-1015">Disulfide bond</keyword>
<keyword evidence="11" id="KW-0249">Electron transport</keyword>
<evidence type="ECO:0000256" key="6">
    <source>
        <dbReference type="ARBA" id="ARBA00022989"/>
    </source>
</evidence>
<evidence type="ECO:0000256" key="10">
    <source>
        <dbReference type="ARBA" id="ARBA00023157"/>
    </source>
</evidence>
<dbReference type="GO" id="GO:0008121">
    <property type="term" value="F:quinol-cytochrome-c reductase activity"/>
    <property type="evidence" value="ECO:0007669"/>
    <property type="project" value="UniProtKB-EC"/>
</dbReference>
<dbReference type="InterPro" id="IPR017941">
    <property type="entry name" value="Rieske_2Fe-2S"/>
</dbReference>
<protein>
    <recommendedName>
        <fullName evidence="11">Cytochrome b-c1 complex subunit Rieske, mitochondrial</fullName>
        <ecNumber evidence="11">7.1.1.8</ecNumber>
    </recommendedName>
</protein>
<keyword evidence="5" id="KW-0479">Metal-binding</keyword>
<dbReference type="Pfam" id="PF00355">
    <property type="entry name" value="Rieske"/>
    <property type="match status" value="1"/>
</dbReference>
<name>A0A6P3E0J0_BOMIM</name>
<evidence type="ECO:0000256" key="1">
    <source>
        <dbReference type="ARBA" id="ARBA00004167"/>
    </source>
</evidence>
<evidence type="ECO:0000256" key="8">
    <source>
        <dbReference type="ARBA" id="ARBA00023014"/>
    </source>
</evidence>
<dbReference type="Proteomes" id="UP000515180">
    <property type="component" value="Unplaced"/>
</dbReference>
<gene>
    <name evidence="15" type="primary">LOC100749017</name>
</gene>
<dbReference type="KEGG" id="bim:100749017"/>
<accession>A0A6P3E0J0</accession>
<dbReference type="PROSITE" id="PS51296">
    <property type="entry name" value="RIESKE"/>
    <property type="match status" value="1"/>
</dbReference>
<dbReference type="SUPFAM" id="SSF81502">
    <property type="entry name" value="ISP transmembrane anchor"/>
    <property type="match status" value="1"/>
</dbReference>
<dbReference type="RefSeq" id="XP_003492532.2">
    <property type="nucleotide sequence ID" value="XM_003492484.4"/>
</dbReference>
<evidence type="ECO:0000256" key="7">
    <source>
        <dbReference type="ARBA" id="ARBA00023004"/>
    </source>
</evidence>
<proteinExistence type="inferred from homology"/>
<keyword evidence="14" id="KW-1185">Reference proteome</keyword>
<keyword evidence="12" id="KW-0496">Mitochondrion</keyword>
<comment type="cofactor">
    <cofactor evidence="11">
        <name>[2Fe-2S] cluster</name>
        <dbReference type="ChEBI" id="CHEBI:190135"/>
    </cofactor>
    <text evidence="11">Binds 1 [2Fe-2S] cluster per subunit.</text>
</comment>
<dbReference type="AlphaFoldDB" id="A0A6P3E0J0"/>
<evidence type="ECO:0000256" key="2">
    <source>
        <dbReference type="ARBA" id="ARBA00010651"/>
    </source>
</evidence>
<dbReference type="InterPro" id="IPR006317">
    <property type="entry name" value="Ubiquinol_cyt_c_Rdtase_Fe-S-su"/>
</dbReference>
<sequence>MIKTRRSNEFHVILMGSNQYKLREEMSSSFASIYSRFPFENWLNASTLTFSLKNRYAHTDLPKVSFQEYRRKSLQNSNVSTKRSIDERKTSSYVMSFVGGVAGLYGFKSHLLHYIVSLAPARNILAEAQIEINLQDIPVGKVSVFKWRGKPIFIYHRSQSIIEQEKVINVATLRDPETDDQRVKRAEWLIVIGICTHLGCIPIPNSGIIRGGFYCPCHGSHFDASGRIRKGPAPTNLEIPEYQFLDDDTILVG</sequence>
<keyword evidence="8" id="KW-0411">Iron-sulfur</keyword>
<evidence type="ECO:0000313" key="14">
    <source>
        <dbReference type="Proteomes" id="UP000515180"/>
    </source>
</evidence>
<dbReference type="GO" id="GO:0046872">
    <property type="term" value="F:metal ion binding"/>
    <property type="evidence" value="ECO:0007669"/>
    <property type="project" value="UniProtKB-KW"/>
</dbReference>
<evidence type="ECO:0000256" key="9">
    <source>
        <dbReference type="ARBA" id="ARBA00023136"/>
    </source>
</evidence>
<dbReference type="CDD" id="cd03470">
    <property type="entry name" value="Rieske_cytochrome_bc1"/>
    <property type="match status" value="1"/>
</dbReference>
<dbReference type="NCBIfam" id="TIGR01416">
    <property type="entry name" value="Rieske_proteo"/>
    <property type="match status" value="1"/>
</dbReference>
<dbReference type="SUPFAM" id="SSF50022">
    <property type="entry name" value="ISP domain"/>
    <property type="match status" value="1"/>
</dbReference>
<keyword evidence="11" id="KW-0813">Transport</keyword>
<organism evidence="14 15">
    <name type="scientific">Bombus impatiens</name>
    <name type="common">Bumblebee</name>
    <dbReference type="NCBI Taxonomy" id="132113"/>
    <lineage>
        <taxon>Eukaryota</taxon>
        <taxon>Metazoa</taxon>
        <taxon>Ecdysozoa</taxon>
        <taxon>Arthropoda</taxon>
        <taxon>Hexapoda</taxon>
        <taxon>Insecta</taxon>
        <taxon>Pterygota</taxon>
        <taxon>Neoptera</taxon>
        <taxon>Endopterygota</taxon>
        <taxon>Hymenoptera</taxon>
        <taxon>Apocrita</taxon>
        <taxon>Aculeata</taxon>
        <taxon>Apoidea</taxon>
        <taxon>Anthophila</taxon>
        <taxon>Apidae</taxon>
        <taxon>Bombus</taxon>
        <taxon>Pyrobombus</taxon>
    </lineage>
</organism>
<dbReference type="GeneID" id="100749017"/>